<reference evidence="2" key="1">
    <citation type="journal article" date="2020" name="Microb. Genom.">
        <title>Genetic diversity of clinical and environmental Mucorales isolates obtained from an investigation of mucormycosis cases among solid organ transplant recipients.</title>
        <authorList>
            <person name="Nguyen M.H."/>
            <person name="Kaul D."/>
            <person name="Muto C."/>
            <person name="Cheng S.J."/>
            <person name="Richter R.A."/>
            <person name="Bruno V.M."/>
            <person name="Liu G."/>
            <person name="Beyhan S."/>
            <person name="Sundermann A.J."/>
            <person name="Mounaud S."/>
            <person name="Pasculle A.W."/>
            <person name="Nierman W.C."/>
            <person name="Driscoll E."/>
            <person name="Cumbie R."/>
            <person name="Clancy C.J."/>
            <person name="Dupont C.L."/>
        </authorList>
    </citation>
    <scope>NUCLEOTIDE SEQUENCE</scope>
    <source>
        <strain evidence="2">GL11</strain>
    </source>
</reference>
<dbReference type="PANTHER" id="PTHR33050">
    <property type="entry name" value="REVERSE TRANSCRIPTASE DOMAIN-CONTAINING PROTEIN"/>
    <property type="match status" value="1"/>
</dbReference>
<accession>A0A9P7BM66</accession>
<evidence type="ECO:0000313" key="3">
    <source>
        <dbReference type="Proteomes" id="UP000716291"/>
    </source>
</evidence>
<dbReference type="InterPro" id="IPR043128">
    <property type="entry name" value="Rev_trsase/Diguanyl_cyclase"/>
</dbReference>
<dbReference type="SUPFAM" id="SSF56672">
    <property type="entry name" value="DNA/RNA polymerases"/>
    <property type="match status" value="1"/>
</dbReference>
<evidence type="ECO:0008006" key="4">
    <source>
        <dbReference type="Google" id="ProtNLM"/>
    </source>
</evidence>
<feature type="compositionally biased region" description="Polar residues" evidence="1">
    <location>
        <begin position="138"/>
        <end position="150"/>
    </location>
</feature>
<dbReference type="InterPro" id="IPR052055">
    <property type="entry name" value="Hepadnavirus_pol/RT"/>
</dbReference>
<dbReference type="Gene3D" id="3.10.10.10">
    <property type="entry name" value="HIV Type 1 Reverse Transcriptase, subunit A, domain 1"/>
    <property type="match status" value="1"/>
</dbReference>
<dbReference type="AlphaFoldDB" id="A0A9P7BM66"/>
<dbReference type="Gene3D" id="3.30.70.270">
    <property type="match status" value="1"/>
</dbReference>
<evidence type="ECO:0000256" key="1">
    <source>
        <dbReference type="SAM" id="MobiDB-lite"/>
    </source>
</evidence>
<protein>
    <recommendedName>
        <fullName evidence="4">Reverse transcriptase domain-containing protein</fullName>
    </recommendedName>
</protein>
<proteinExistence type="predicted"/>
<name>A0A9P7BM66_RHIOR</name>
<feature type="region of interest" description="Disordered" evidence="1">
    <location>
        <begin position="128"/>
        <end position="167"/>
    </location>
</feature>
<organism evidence="2 3">
    <name type="scientific">Rhizopus oryzae</name>
    <name type="common">Mucormycosis agent</name>
    <name type="synonym">Rhizopus arrhizus var. delemar</name>
    <dbReference type="NCBI Taxonomy" id="64495"/>
    <lineage>
        <taxon>Eukaryota</taxon>
        <taxon>Fungi</taxon>
        <taxon>Fungi incertae sedis</taxon>
        <taxon>Mucoromycota</taxon>
        <taxon>Mucoromycotina</taxon>
        <taxon>Mucoromycetes</taxon>
        <taxon>Mucorales</taxon>
        <taxon>Mucorineae</taxon>
        <taxon>Rhizopodaceae</taxon>
        <taxon>Rhizopus</taxon>
    </lineage>
</organism>
<evidence type="ECO:0000313" key="2">
    <source>
        <dbReference type="EMBL" id="KAG1301595.1"/>
    </source>
</evidence>
<dbReference type="InterPro" id="IPR043502">
    <property type="entry name" value="DNA/RNA_pol_sf"/>
</dbReference>
<dbReference type="Proteomes" id="UP000716291">
    <property type="component" value="Unassembled WGS sequence"/>
</dbReference>
<gene>
    <name evidence="2" type="ORF">G6F64_011656</name>
</gene>
<sequence length="514" mass="57884">MEGVPALRQIIEKDDLMCKLDLKDAYVVVPIHPTSQQFLTFKHQNRVYQYRSMAFGLSVAPRVFTKIMRYALEPLRMQVLFYIINPKYHISDQLGEECPPSKSNSRIPWLCIQYQEDVNFSSNSKITEVDGEAETGAEQPTSESFMQMDSKSARQDDGDDTSNWKSVATPKILTTGLGSVSTQKSPKLGGALSIVQRKPIELNWWKDFASTKNGSSLQNSVEGKPDIIIHCDASDLGWGISSQQMEISGRWTNKEQNTSINNIVNDSDQSLRLVASCKIAALIEDATFNTTNRILLAVRNMVEVLPHFVIEDGPQETELITRYLQAALVPLFENIDKHILFRWTSISDNDKVIMLRPDASINIVYSAALDQRLGCGEVKSQYQALNHRLTGLDLIRVARLAKTASDKYKAIATFAFIVVGNHATFYVLHRAKANIYTMSEVEHIQLALKLADIPLFIAQSSKIAKIISSFERVLNCGTHHYDDHPPTLTDHMLLQAINSKTSRKRKSISSYYNH</sequence>
<dbReference type="PANTHER" id="PTHR33050:SF7">
    <property type="entry name" value="RIBONUCLEASE H"/>
    <property type="match status" value="1"/>
</dbReference>
<dbReference type="EMBL" id="JAANQT010002969">
    <property type="protein sequence ID" value="KAG1301595.1"/>
    <property type="molecule type" value="Genomic_DNA"/>
</dbReference>
<comment type="caution">
    <text evidence="2">The sequence shown here is derived from an EMBL/GenBank/DDBJ whole genome shotgun (WGS) entry which is preliminary data.</text>
</comment>
<keyword evidence="3" id="KW-1185">Reference proteome</keyword>